<keyword evidence="1" id="KW-0472">Membrane</keyword>
<gene>
    <name evidence="2" type="ORF">SAMN02745716_1281</name>
</gene>
<name>A0A1H6FTM3_THEAL</name>
<protein>
    <submittedName>
        <fullName evidence="2">Uncharacterized protein</fullName>
    </submittedName>
</protein>
<keyword evidence="1" id="KW-1133">Transmembrane helix</keyword>
<feature type="transmembrane region" description="Helical" evidence="1">
    <location>
        <begin position="25"/>
        <end position="47"/>
    </location>
</feature>
<feature type="transmembrane region" description="Helical" evidence="1">
    <location>
        <begin position="128"/>
        <end position="148"/>
    </location>
</feature>
<dbReference type="EMBL" id="FNWJ01000002">
    <property type="protein sequence ID" value="SEH13722.1"/>
    <property type="molecule type" value="Genomic_DNA"/>
</dbReference>
<keyword evidence="1" id="KW-0812">Transmembrane</keyword>
<organism evidence="2 3">
    <name type="scientific">Thermoleophilum album</name>
    <dbReference type="NCBI Taxonomy" id="29539"/>
    <lineage>
        <taxon>Bacteria</taxon>
        <taxon>Bacillati</taxon>
        <taxon>Actinomycetota</taxon>
        <taxon>Thermoleophilia</taxon>
        <taxon>Thermoleophilales</taxon>
        <taxon>Thermoleophilaceae</taxon>
        <taxon>Thermoleophilum</taxon>
    </lineage>
</organism>
<accession>A0A1H6FTM3</accession>
<evidence type="ECO:0000256" key="1">
    <source>
        <dbReference type="SAM" id="Phobius"/>
    </source>
</evidence>
<sequence>MHGTTATSGRCVRRGYSAVLRLLDAGTLGVGLAALAAGLAGATLAVLTGAPASERAAELAAAAAWVLWGGRPPARSRAAARDAAPPAPGSAAGRLRWSPALRMVAGSLLALICALSSSNAFAARAGTVAVLDVVALALGAALGCLIALEAAREGQRSARLAAAQSALDQREQGFASPFERKALKHPTTRALARGLG</sequence>
<evidence type="ECO:0000313" key="3">
    <source>
        <dbReference type="Proteomes" id="UP000222056"/>
    </source>
</evidence>
<evidence type="ECO:0000313" key="2">
    <source>
        <dbReference type="EMBL" id="SEH13722.1"/>
    </source>
</evidence>
<dbReference type="AlphaFoldDB" id="A0A1H6FTM3"/>
<keyword evidence="3" id="KW-1185">Reference proteome</keyword>
<dbReference type="Proteomes" id="UP000222056">
    <property type="component" value="Unassembled WGS sequence"/>
</dbReference>
<feature type="transmembrane region" description="Helical" evidence="1">
    <location>
        <begin position="103"/>
        <end position="122"/>
    </location>
</feature>
<proteinExistence type="predicted"/>
<reference evidence="3" key="1">
    <citation type="submission" date="2016-10" db="EMBL/GenBank/DDBJ databases">
        <authorList>
            <person name="Varghese N."/>
            <person name="Submissions S."/>
        </authorList>
    </citation>
    <scope>NUCLEOTIDE SEQUENCE [LARGE SCALE GENOMIC DNA]</scope>
    <source>
        <strain evidence="3">ATCC 35263</strain>
    </source>
</reference>